<reference evidence="3" key="1">
    <citation type="submission" date="2024-07" db="EMBL/GenBank/DDBJ databases">
        <title>Two chromosome-level genome assemblies of Korean endemic species Abeliophyllum distichum and Forsythia ovata (Oleaceae).</title>
        <authorList>
            <person name="Mun J.H."/>
        </authorList>
    </citation>
    <scope>NUCLEOTIDE SEQUENCE</scope>
    <source>
        <strain evidence="3">KNKB202402200001</strain>
        <tissue evidence="3">Leaf</tissue>
    </source>
</reference>
<feature type="transmembrane region" description="Helical" evidence="1">
    <location>
        <begin position="36"/>
        <end position="57"/>
    </location>
</feature>
<organism evidence="3 4">
    <name type="scientific">Forsythia ovata</name>
    <dbReference type="NCBI Taxonomy" id="205694"/>
    <lineage>
        <taxon>Eukaryota</taxon>
        <taxon>Viridiplantae</taxon>
        <taxon>Streptophyta</taxon>
        <taxon>Embryophyta</taxon>
        <taxon>Tracheophyta</taxon>
        <taxon>Spermatophyta</taxon>
        <taxon>Magnoliopsida</taxon>
        <taxon>eudicotyledons</taxon>
        <taxon>Gunneridae</taxon>
        <taxon>Pentapetalae</taxon>
        <taxon>asterids</taxon>
        <taxon>lamiids</taxon>
        <taxon>Lamiales</taxon>
        <taxon>Oleaceae</taxon>
        <taxon>Forsythieae</taxon>
        <taxon>Forsythia</taxon>
    </lineage>
</organism>
<keyword evidence="4" id="KW-1185">Reference proteome</keyword>
<comment type="caution">
    <text evidence="3">The sequence shown here is derived from an EMBL/GenBank/DDBJ whole genome shotgun (WGS) entry which is preliminary data.</text>
</comment>
<dbReference type="EMBL" id="JBFOLJ010000020">
    <property type="protein sequence ID" value="KAL2462509.1"/>
    <property type="molecule type" value="Genomic_DNA"/>
</dbReference>
<evidence type="ECO:0000313" key="4">
    <source>
        <dbReference type="Proteomes" id="UP001604277"/>
    </source>
</evidence>
<accession>A0ABD1PFV1</accession>
<keyword evidence="1" id="KW-0812">Transmembrane</keyword>
<evidence type="ECO:0000256" key="1">
    <source>
        <dbReference type="SAM" id="Phobius"/>
    </source>
</evidence>
<protein>
    <submittedName>
        <fullName evidence="3">Glutamate receptor 2.7-like</fullName>
    </submittedName>
</protein>
<keyword evidence="1" id="KW-0472">Membrane</keyword>
<evidence type="ECO:0000313" key="2">
    <source>
        <dbReference type="EMBL" id="KAL2462408.1"/>
    </source>
</evidence>
<sequence length="151" mass="16739">MVRISREWFGEEEGCPRKDGTMVTSNRLGLDWFKGLFLTAGISSSSALVIYLFVFFYKNRVILASDASIRQKLSALAKILDEENNKSYKESKEPAGIEEGGRADAIFPENVHYFSQSPAISISCHNEGVLSQDEGISTTEPGTPFHNVIET</sequence>
<dbReference type="Proteomes" id="UP001604277">
    <property type="component" value="Unassembled WGS sequence"/>
</dbReference>
<name>A0ABD1PFV1_9LAMI</name>
<keyword evidence="1" id="KW-1133">Transmembrane helix</keyword>
<dbReference type="AlphaFoldDB" id="A0ABD1PFV1"/>
<evidence type="ECO:0000313" key="3">
    <source>
        <dbReference type="EMBL" id="KAL2462509.1"/>
    </source>
</evidence>
<gene>
    <name evidence="2" type="ORF">Fot_53645</name>
    <name evidence="3" type="ORF">Fot_53746</name>
</gene>
<reference evidence="4" key="2">
    <citation type="submission" date="2024-07" db="EMBL/GenBank/DDBJ databases">
        <title>Two chromosome-level genome assemblies of Korean endemic species Abeliophyllum distichum and Forsythia ovata (Oleaceae).</title>
        <authorList>
            <person name="Jang H."/>
        </authorList>
    </citation>
    <scope>NUCLEOTIDE SEQUENCE [LARGE SCALE GENOMIC DNA]</scope>
</reference>
<dbReference type="EMBL" id="JBFOLJ010000020">
    <property type="protein sequence ID" value="KAL2462408.1"/>
    <property type="molecule type" value="Genomic_DNA"/>
</dbReference>
<proteinExistence type="predicted"/>